<protein>
    <submittedName>
        <fullName evidence="1">Sce7725 family protein</fullName>
    </submittedName>
</protein>
<gene>
    <name evidence="1" type="ORF">ABKA15_09050</name>
</gene>
<dbReference type="EMBL" id="CP157941">
    <property type="protein sequence ID" value="XBS57100.1"/>
    <property type="molecule type" value="Genomic_DNA"/>
</dbReference>
<dbReference type="RefSeq" id="WP_049512396.1">
    <property type="nucleotide sequence ID" value="NZ_CP157941.1"/>
</dbReference>
<evidence type="ECO:0000313" key="1">
    <source>
        <dbReference type="EMBL" id="XBS57100.1"/>
    </source>
</evidence>
<proteinExistence type="predicted"/>
<dbReference type="InterPro" id="IPR047727">
    <property type="entry name" value="Sce7725-like"/>
</dbReference>
<name>A0AAU7PXZ6_9STRE</name>
<reference evidence="1" key="1">
    <citation type="submission" date="2024-06" db="EMBL/GenBank/DDBJ databases">
        <title>Complete genome sequence of Streptococcus sp. KHUD_010.</title>
        <authorList>
            <person name="Lee J.-H."/>
            <person name="Moon J.-H."/>
        </authorList>
    </citation>
    <scope>NUCLEOTIDE SEQUENCE</scope>
    <source>
        <strain evidence="1">KHUD_010</strain>
    </source>
</reference>
<dbReference type="AlphaFoldDB" id="A0AAU7PXZ6"/>
<organism evidence="1">
    <name type="scientific">Streptococcus sp. KHUD_010</name>
    <dbReference type="NCBI Taxonomy" id="3157339"/>
    <lineage>
        <taxon>Bacteria</taxon>
        <taxon>Bacillati</taxon>
        <taxon>Bacillota</taxon>
        <taxon>Bacilli</taxon>
        <taxon>Lactobacillales</taxon>
        <taxon>Streptococcaceae</taxon>
        <taxon>Streptococcus</taxon>
    </lineage>
</organism>
<sequence length="314" mass="35982">MYFPYLRGRQYELIALRELLANNKLGNNVIPIIEPVRLSPTLISTLEGFKNQEQQCSFIMNPAVGSFNEEYKDSSKSNLITRLDEVFDDNENLYHVSLMSKNYNENDNFKVIDNIEKLITICKNPDDLEGYKGYYVGKTTAYNLISENSKLRREVGGNKVKLSDNFIKLLRNTDYSENADEFFSDDHRFFLYDGYKGFSDYSIVGEDYSESGFAPYAVAIHIVYFDRDENLRIRHFVSNTNIDPTNPAGKFAEALEKLIHDVRAGEIQRTLAIDEFERLYTTGSYPGLGTVKKLSIMHHIELVGAYLDRVGGES</sequence>
<dbReference type="NCBIfam" id="NF033831">
    <property type="entry name" value="sce7725_fam"/>
    <property type="match status" value="1"/>
</dbReference>
<accession>A0AAU7PXZ6</accession>